<accession>A0A0S3RR18</accession>
<dbReference type="PROSITE" id="PS50942">
    <property type="entry name" value="ENTH"/>
    <property type="match status" value="1"/>
</dbReference>
<evidence type="ECO:0000313" key="7">
    <source>
        <dbReference type="Proteomes" id="UP000291084"/>
    </source>
</evidence>
<dbReference type="PANTHER" id="PTHR12276:SF113">
    <property type="entry name" value="ENTH_VHS FAMILY PROTEIN"/>
    <property type="match status" value="1"/>
</dbReference>
<keyword evidence="7" id="KW-1185">Reference proteome</keyword>
<dbReference type="InterPro" id="IPR008942">
    <property type="entry name" value="ENTH_VHS"/>
</dbReference>
<dbReference type="GO" id="GO:0030276">
    <property type="term" value="F:clathrin binding"/>
    <property type="evidence" value="ECO:0007669"/>
    <property type="project" value="TreeGrafter"/>
</dbReference>
<dbReference type="GO" id="GO:0005543">
    <property type="term" value="F:phospholipid binding"/>
    <property type="evidence" value="ECO:0007669"/>
    <property type="project" value="TreeGrafter"/>
</dbReference>
<dbReference type="GO" id="GO:0006897">
    <property type="term" value="P:endocytosis"/>
    <property type="evidence" value="ECO:0007669"/>
    <property type="project" value="TreeGrafter"/>
</dbReference>
<proteinExistence type="predicted"/>
<dbReference type="Pfam" id="PF01417">
    <property type="entry name" value="ENTH"/>
    <property type="match status" value="1"/>
</dbReference>
<comment type="subcellular location">
    <subcellularLocation>
        <location evidence="1">Cytoplasmic vesicle</location>
        <location evidence="1">Clathrin-coated vesicle</location>
    </subcellularLocation>
    <subcellularLocation>
        <location evidence="2">Golgi apparatus</location>
    </subcellularLocation>
</comment>
<dbReference type="InterPro" id="IPR013809">
    <property type="entry name" value="ENTH"/>
</dbReference>
<dbReference type="CDD" id="cd03571">
    <property type="entry name" value="ENTH"/>
    <property type="match status" value="1"/>
</dbReference>
<keyword evidence="3" id="KW-0333">Golgi apparatus</keyword>
<dbReference type="Proteomes" id="UP000291084">
    <property type="component" value="Chromosome 4"/>
</dbReference>
<feature type="domain" description="ENTH" evidence="5">
    <location>
        <begin position="130"/>
        <end position="263"/>
    </location>
</feature>
<gene>
    <name evidence="6" type="primary">Vigan.04G012800</name>
    <name evidence="6" type="ORF">VIGAN_04012800</name>
</gene>
<dbReference type="AlphaFoldDB" id="A0A0S3RR18"/>
<dbReference type="GO" id="GO:0030125">
    <property type="term" value="C:clathrin vesicle coat"/>
    <property type="evidence" value="ECO:0007669"/>
    <property type="project" value="TreeGrafter"/>
</dbReference>
<evidence type="ECO:0000256" key="3">
    <source>
        <dbReference type="ARBA" id="ARBA00023034"/>
    </source>
</evidence>
<evidence type="ECO:0000259" key="5">
    <source>
        <dbReference type="PROSITE" id="PS50942"/>
    </source>
</evidence>
<evidence type="ECO:0000256" key="4">
    <source>
        <dbReference type="ARBA" id="ARBA00023329"/>
    </source>
</evidence>
<protein>
    <recommendedName>
        <fullName evidence="5">ENTH domain-containing protein</fullName>
    </recommendedName>
</protein>
<dbReference type="PANTHER" id="PTHR12276">
    <property type="entry name" value="EPSIN/ENT-RELATED"/>
    <property type="match status" value="1"/>
</dbReference>
<name>A0A0S3RR18_PHAAN</name>
<evidence type="ECO:0000256" key="2">
    <source>
        <dbReference type="ARBA" id="ARBA00004555"/>
    </source>
</evidence>
<evidence type="ECO:0000313" key="6">
    <source>
        <dbReference type="EMBL" id="BAT83033.1"/>
    </source>
</evidence>
<dbReference type="GO" id="GO:0005768">
    <property type="term" value="C:endosome"/>
    <property type="evidence" value="ECO:0007669"/>
    <property type="project" value="TreeGrafter"/>
</dbReference>
<dbReference type="OrthoDB" id="4033880at2759"/>
<dbReference type="Gene3D" id="1.25.40.90">
    <property type="match status" value="1"/>
</dbReference>
<organism evidence="6 7">
    <name type="scientific">Vigna angularis var. angularis</name>
    <dbReference type="NCBI Taxonomy" id="157739"/>
    <lineage>
        <taxon>Eukaryota</taxon>
        <taxon>Viridiplantae</taxon>
        <taxon>Streptophyta</taxon>
        <taxon>Embryophyta</taxon>
        <taxon>Tracheophyta</taxon>
        <taxon>Spermatophyta</taxon>
        <taxon>Magnoliopsida</taxon>
        <taxon>eudicotyledons</taxon>
        <taxon>Gunneridae</taxon>
        <taxon>Pentapetalae</taxon>
        <taxon>rosids</taxon>
        <taxon>fabids</taxon>
        <taxon>Fabales</taxon>
        <taxon>Fabaceae</taxon>
        <taxon>Papilionoideae</taxon>
        <taxon>50 kb inversion clade</taxon>
        <taxon>NPAAA clade</taxon>
        <taxon>indigoferoid/millettioid clade</taxon>
        <taxon>Phaseoleae</taxon>
        <taxon>Vigna</taxon>
    </lineage>
</organism>
<reference evidence="6 7" key="1">
    <citation type="journal article" date="2015" name="Sci. Rep.">
        <title>The power of single molecule real-time sequencing technology in the de novo assembly of a eukaryotic genome.</title>
        <authorList>
            <person name="Sakai H."/>
            <person name="Naito K."/>
            <person name="Ogiso-Tanaka E."/>
            <person name="Takahashi Y."/>
            <person name="Iseki K."/>
            <person name="Muto C."/>
            <person name="Satou K."/>
            <person name="Teruya K."/>
            <person name="Shiroma A."/>
            <person name="Shimoji M."/>
            <person name="Hirano T."/>
            <person name="Itoh T."/>
            <person name="Kaga A."/>
            <person name="Tomooka N."/>
        </authorList>
    </citation>
    <scope>NUCLEOTIDE SEQUENCE [LARGE SCALE GENOMIC DNA]</scope>
    <source>
        <strain evidence="7">cv. Shumari</strain>
    </source>
</reference>
<evidence type="ECO:0000256" key="1">
    <source>
        <dbReference type="ARBA" id="ARBA00004132"/>
    </source>
</evidence>
<dbReference type="GO" id="GO:0005886">
    <property type="term" value="C:plasma membrane"/>
    <property type="evidence" value="ECO:0007669"/>
    <property type="project" value="TreeGrafter"/>
</dbReference>
<keyword evidence="4" id="KW-0968">Cytoplasmic vesicle</keyword>
<dbReference type="SMART" id="SM00273">
    <property type="entry name" value="ENTH"/>
    <property type="match status" value="1"/>
</dbReference>
<sequence>MSSSRHSVNDMNFKTKTLQKNLPLNNHAYIVPLPFSYSQVGFIHLFYLSLHMQLHFIRNTSAFGNGAVAYIAYVQTESIDYIIKPVLKIFVTIIFKILPEKSATMSSPLIHEIKGQAFRFLKEKIRTARLVLTDVTPVQLMTEEATNENPWPPDTHSTSVISRAAFEVDEYERIVEILHNRFSKFDKGYWRASYKALILLEHLLTHGPKRVSEEFQSDIDVIEEIGQLQHIDEKGFNWGLSVRKLSERVLKLLRNKDFLKEERATARHLSHAIKGFGSFNPRSSAMDERLSDLPSKIYGRCNSYYDDRQYEKYDFTSLGKKLSADGNNRELQIVEDMDNSKLLKHENDSSSADTEEHHPFDDQEKLTVASLLSV</sequence>
<dbReference type="GO" id="GO:0005794">
    <property type="term" value="C:Golgi apparatus"/>
    <property type="evidence" value="ECO:0007669"/>
    <property type="project" value="UniProtKB-SubCell"/>
</dbReference>
<dbReference type="EMBL" id="AP015037">
    <property type="protein sequence ID" value="BAT83033.1"/>
    <property type="molecule type" value="Genomic_DNA"/>
</dbReference>
<dbReference type="SUPFAM" id="SSF48464">
    <property type="entry name" value="ENTH/VHS domain"/>
    <property type="match status" value="1"/>
</dbReference>